<accession>A0ABR6S0Y1</accession>
<reference evidence="1 2" key="1">
    <citation type="submission" date="2020-04" db="EMBL/GenBank/DDBJ databases">
        <title>The draft genome of Kluyvera sichuanensis strain SCKS090646.</title>
        <authorList>
            <person name="Wei L."/>
            <person name="Liu L."/>
            <person name="Feng Y."/>
            <person name="Zong Z."/>
        </authorList>
    </citation>
    <scope>NUCLEOTIDE SEQUENCE [LARGE SCALE GENOMIC DNA]</scope>
    <source>
        <strain evidence="1 2">090646</strain>
    </source>
</reference>
<dbReference type="Proteomes" id="UP000607331">
    <property type="component" value="Unassembled WGS sequence"/>
</dbReference>
<keyword evidence="2" id="KW-1185">Reference proteome</keyword>
<dbReference type="EMBL" id="JABBJF010000045">
    <property type="protein sequence ID" value="MBC1189022.1"/>
    <property type="molecule type" value="Genomic_DNA"/>
</dbReference>
<organism evidence="1 2">
    <name type="scientific">Kluyvera sichuanensis</name>
    <dbReference type="NCBI Taxonomy" id="2725494"/>
    <lineage>
        <taxon>Bacteria</taxon>
        <taxon>Pseudomonadati</taxon>
        <taxon>Pseudomonadota</taxon>
        <taxon>Gammaproteobacteria</taxon>
        <taxon>Enterobacterales</taxon>
        <taxon>Enterobacteriaceae</taxon>
        <taxon>Kluyvera</taxon>
    </lineage>
</organism>
<sequence length="84" mass="9491">MTTPKKVINTEARALVIDEALALQHPAMYRRHEWAQSHKSALRLPVGFAEEILSHKLFFLYGQLPLPSNMKTPGGYPGVCFTLR</sequence>
<protein>
    <submittedName>
        <fullName evidence="1">Uncharacterized protein</fullName>
    </submittedName>
</protein>
<proteinExistence type="predicted"/>
<evidence type="ECO:0000313" key="2">
    <source>
        <dbReference type="Proteomes" id="UP000607331"/>
    </source>
</evidence>
<gene>
    <name evidence="1" type="ORF">HII27_25515</name>
</gene>
<evidence type="ECO:0000313" key="1">
    <source>
        <dbReference type="EMBL" id="MBC1189022.1"/>
    </source>
</evidence>
<comment type="caution">
    <text evidence="1">The sequence shown here is derived from an EMBL/GenBank/DDBJ whole genome shotgun (WGS) entry which is preliminary data.</text>
</comment>
<dbReference type="RefSeq" id="WP_185670078.1">
    <property type="nucleotide sequence ID" value="NZ_JABBJF010000045.1"/>
</dbReference>
<name>A0ABR6S0Y1_9ENTR</name>